<protein>
    <submittedName>
        <fullName evidence="2">Uncharacterized protein</fullName>
    </submittedName>
</protein>
<proteinExistence type="predicted"/>
<evidence type="ECO:0000313" key="3">
    <source>
        <dbReference type="Proteomes" id="UP000184082"/>
    </source>
</evidence>
<dbReference type="AlphaFoldDB" id="A0A1M6MXX0"/>
<dbReference type="RefSeq" id="WP_170139273.1">
    <property type="nucleotide sequence ID" value="NZ_FRAJ01000005.1"/>
</dbReference>
<name>A0A1M6MXX0_9FIRM</name>
<gene>
    <name evidence="2" type="ORF">SAMN02745883_00697</name>
</gene>
<organism evidence="2 3">
    <name type="scientific">Caminicella sporogenes DSM 14501</name>
    <dbReference type="NCBI Taxonomy" id="1121266"/>
    <lineage>
        <taxon>Bacteria</taxon>
        <taxon>Bacillati</taxon>
        <taxon>Bacillota</taxon>
        <taxon>Clostridia</taxon>
        <taxon>Peptostreptococcales</taxon>
        <taxon>Caminicellaceae</taxon>
        <taxon>Caminicella</taxon>
    </lineage>
</organism>
<dbReference type="STRING" id="1121266.SAMN02745883_00697"/>
<reference evidence="2 3" key="1">
    <citation type="submission" date="2016-11" db="EMBL/GenBank/DDBJ databases">
        <authorList>
            <person name="Jaros S."/>
            <person name="Januszkiewicz K."/>
            <person name="Wedrychowicz H."/>
        </authorList>
    </citation>
    <scope>NUCLEOTIDE SEQUENCE [LARGE SCALE GENOMIC DNA]</scope>
    <source>
        <strain evidence="2 3">DSM 14501</strain>
    </source>
</reference>
<sequence>MFKLERGNVVKIVSTEHEKEKLINKGFVEEKEDVKKEKKSNKATKEKAANK</sequence>
<evidence type="ECO:0000313" key="2">
    <source>
        <dbReference type="EMBL" id="SHJ88327.1"/>
    </source>
</evidence>
<keyword evidence="3" id="KW-1185">Reference proteome</keyword>
<dbReference type="Proteomes" id="UP000184082">
    <property type="component" value="Unassembled WGS sequence"/>
</dbReference>
<feature type="region of interest" description="Disordered" evidence="1">
    <location>
        <begin position="31"/>
        <end position="51"/>
    </location>
</feature>
<dbReference type="EMBL" id="FRAJ01000005">
    <property type="protein sequence ID" value="SHJ88327.1"/>
    <property type="molecule type" value="Genomic_DNA"/>
</dbReference>
<evidence type="ECO:0000256" key="1">
    <source>
        <dbReference type="SAM" id="MobiDB-lite"/>
    </source>
</evidence>
<accession>A0A1M6MXX0</accession>